<reference evidence="1" key="1">
    <citation type="journal article" date="2014" name="Front. Microbiol.">
        <title>High frequency of phylogenetically diverse reductive dehalogenase-homologous genes in deep subseafloor sedimentary metagenomes.</title>
        <authorList>
            <person name="Kawai M."/>
            <person name="Futagami T."/>
            <person name="Toyoda A."/>
            <person name="Takaki Y."/>
            <person name="Nishi S."/>
            <person name="Hori S."/>
            <person name="Arai W."/>
            <person name="Tsubouchi T."/>
            <person name="Morono Y."/>
            <person name="Uchiyama I."/>
            <person name="Ito T."/>
            <person name="Fujiyama A."/>
            <person name="Inagaki F."/>
            <person name="Takami H."/>
        </authorList>
    </citation>
    <scope>NUCLEOTIDE SEQUENCE</scope>
    <source>
        <strain evidence="1">Expedition CK06-06</strain>
    </source>
</reference>
<accession>X0YFE5</accession>
<protein>
    <submittedName>
        <fullName evidence="1">Uncharacterized protein</fullName>
    </submittedName>
</protein>
<gene>
    <name evidence="1" type="ORF">S01H4_16389</name>
</gene>
<proteinExistence type="predicted"/>
<sequence>MSDNDEKVQQDLGTSEQNNNVVDMLLSKNQHQTLDSDTMILETQKRVWGALKRL</sequence>
<dbReference type="EMBL" id="BART01007187">
    <property type="protein sequence ID" value="GAG54704.1"/>
    <property type="molecule type" value="Genomic_DNA"/>
</dbReference>
<name>X0YFE5_9ZZZZ</name>
<dbReference type="AlphaFoldDB" id="X0YFE5"/>
<organism evidence="1">
    <name type="scientific">marine sediment metagenome</name>
    <dbReference type="NCBI Taxonomy" id="412755"/>
    <lineage>
        <taxon>unclassified sequences</taxon>
        <taxon>metagenomes</taxon>
        <taxon>ecological metagenomes</taxon>
    </lineage>
</organism>
<evidence type="ECO:0000313" key="1">
    <source>
        <dbReference type="EMBL" id="GAG54704.1"/>
    </source>
</evidence>
<comment type="caution">
    <text evidence="1">The sequence shown here is derived from an EMBL/GenBank/DDBJ whole genome shotgun (WGS) entry which is preliminary data.</text>
</comment>